<sequence length="120" mass="13618">MAVVTLKLVEPPVARFCRPSAIHSPTFDRRLVEMRRERGKPEKKASPWEDWGQRFCSTAGVKEGDRENAEQKDDTGPEPKTKAKAACHFKNVPFPNTSCFQMDGLRDSICIRCSSTNDKY</sequence>
<dbReference type="Proteomes" id="UP000288216">
    <property type="component" value="Unassembled WGS sequence"/>
</dbReference>
<reference evidence="2 3" key="1">
    <citation type="journal article" date="2018" name="Nat. Ecol. Evol.">
        <title>Shark genomes provide insights into elasmobranch evolution and the origin of vertebrates.</title>
        <authorList>
            <person name="Hara Y"/>
            <person name="Yamaguchi K"/>
            <person name="Onimaru K"/>
            <person name="Kadota M"/>
            <person name="Koyanagi M"/>
            <person name="Keeley SD"/>
            <person name="Tatsumi K"/>
            <person name="Tanaka K"/>
            <person name="Motone F"/>
            <person name="Kageyama Y"/>
            <person name="Nozu R"/>
            <person name="Adachi N"/>
            <person name="Nishimura O"/>
            <person name="Nakagawa R"/>
            <person name="Tanegashima C"/>
            <person name="Kiyatake I"/>
            <person name="Matsumoto R"/>
            <person name="Murakumo K"/>
            <person name="Nishida K"/>
            <person name="Terakita A"/>
            <person name="Kuratani S"/>
            <person name="Sato K"/>
            <person name="Hyodo S Kuraku.S."/>
        </authorList>
    </citation>
    <scope>NUCLEOTIDE SEQUENCE [LARGE SCALE GENOMIC DNA]</scope>
</reference>
<evidence type="ECO:0000313" key="2">
    <source>
        <dbReference type="EMBL" id="GCB65150.1"/>
    </source>
</evidence>
<feature type="compositionally biased region" description="Basic and acidic residues" evidence="1">
    <location>
        <begin position="62"/>
        <end position="81"/>
    </location>
</feature>
<keyword evidence="3" id="KW-1185">Reference proteome</keyword>
<organism evidence="2 3">
    <name type="scientific">Scyliorhinus torazame</name>
    <name type="common">Cloudy catshark</name>
    <name type="synonym">Catulus torazame</name>
    <dbReference type="NCBI Taxonomy" id="75743"/>
    <lineage>
        <taxon>Eukaryota</taxon>
        <taxon>Metazoa</taxon>
        <taxon>Chordata</taxon>
        <taxon>Craniata</taxon>
        <taxon>Vertebrata</taxon>
        <taxon>Chondrichthyes</taxon>
        <taxon>Elasmobranchii</taxon>
        <taxon>Galeomorphii</taxon>
        <taxon>Galeoidea</taxon>
        <taxon>Carcharhiniformes</taxon>
        <taxon>Scyliorhinidae</taxon>
        <taxon>Scyliorhinus</taxon>
    </lineage>
</organism>
<name>A0A401NWA0_SCYTO</name>
<proteinExistence type="predicted"/>
<protein>
    <submittedName>
        <fullName evidence="2">Uncharacterized protein</fullName>
    </submittedName>
</protein>
<comment type="caution">
    <text evidence="2">The sequence shown here is derived from an EMBL/GenBank/DDBJ whole genome shotgun (WGS) entry which is preliminary data.</text>
</comment>
<evidence type="ECO:0000313" key="3">
    <source>
        <dbReference type="Proteomes" id="UP000288216"/>
    </source>
</evidence>
<dbReference type="AlphaFoldDB" id="A0A401NWA0"/>
<evidence type="ECO:0000256" key="1">
    <source>
        <dbReference type="SAM" id="MobiDB-lite"/>
    </source>
</evidence>
<gene>
    <name evidence="2" type="ORF">scyTo_0014856</name>
</gene>
<feature type="region of interest" description="Disordered" evidence="1">
    <location>
        <begin position="59"/>
        <end position="82"/>
    </location>
</feature>
<accession>A0A401NWA0</accession>
<dbReference type="EMBL" id="BFAA01008138">
    <property type="protein sequence ID" value="GCB65150.1"/>
    <property type="molecule type" value="Genomic_DNA"/>
</dbReference>